<evidence type="ECO:0000256" key="3">
    <source>
        <dbReference type="ARBA" id="ARBA00022741"/>
    </source>
</evidence>
<name>A0A6B0TAF4_9EURY</name>
<protein>
    <submittedName>
        <fullName evidence="7">ATP-binding cassette domain-containing protein</fullName>
    </submittedName>
</protein>
<dbReference type="Pfam" id="PF00005">
    <property type="entry name" value="ABC_tran"/>
    <property type="match status" value="1"/>
</dbReference>
<keyword evidence="4 7" id="KW-0067">ATP-binding</keyword>
<dbReference type="InterPro" id="IPR050763">
    <property type="entry name" value="ABC_transporter_ATP-binding"/>
</dbReference>
<dbReference type="PANTHER" id="PTHR42711">
    <property type="entry name" value="ABC TRANSPORTER ATP-BINDING PROTEIN"/>
    <property type="match status" value="1"/>
</dbReference>
<organism evidence="7 8">
    <name type="scientific">Halovenus carboxidivorans</name>
    <dbReference type="NCBI Taxonomy" id="2692199"/>
    <lineage>
        <taxon>Archaea</taxon>
        <taxon>Methanobacteriati</taxon>
        <taxon>Methanobacteriota</taxon>
        <taxon>Stenosarchaea group</taxon>
        <taxon>Halobacteria</taxon>
        <taxon>Halobacteriales</taxon>
        <taxon>Haloarculaceae</taxon>
        <taxon>Halovenus</taxon>
    </lineage>
</organism>
<feature type="domain" description="AAA+ ATPase" evidence="6">
    <location>
        <begin position="60"/>
        <end position="229"/>
    </location>
</feature>
<feature type="compositionally biased region" description="Acidic residues" evidence="5">
    <location>
        <begin position="1"/>
        <end position="10"/>
    </location>
</feature>
<dbReference type="OrthoDB" id="18209at2157"/>
<dbReference type="Proteomes" id="UP000466535">
    <property type="component" value="Unassembled WGS sequence"/>
</dbReference>
<sequence length="267" mass="29212">MDDDSTDGPDPEGSRGDGAGASPTGQPVDDGTEQYIELDGVTREYGSVLAVDDLSLRIGGGQYHCLLGPNGSGKSTLMRLVLGLTQPTAGEIRVPDIVVGCGFQTPNFYPSLTVRQNISVFAGIVGATDWEWNRTVVEELRLNRALDRTAGDLSGGFGRKLDLALAFIKKPDIMLLDEPLGALDDVSTARLLEFLEWYVEQGNTVFVSTHRVTEFEGSLDRVTVMHQGEIAFDRRREEMTLPDDQSLQAEYVEEILEREGIESDSLD</sequence>
<dbReference type="Gene3D" id="3.40.50.300">
    <property type="entry name" value="P-loop containing nucleotide triphosphate hydrolases"/>
    <property type="match status" value="1"/>
</dbReference>
<accession>A0A6B0TAF4</accession>
<feature type="region of interest" description="Disordered" evidence="5">
    <location>
        <begin position="1"/>
        <end position="31"/>
    </location>
</feature>
<comment type="caution">
    <text evidence="7">The sequence shown here is derived from an EMBL/GenBank/DDBJ whole genome shotgun (WGS) entry which is preliminary data.</text>
</comment>
<dbReference type="GO" id="GO:0016887">
    <property type="term" value="F:ATP hydrolysis activity"/>
    <property type="evidence" value="ECO:0007669"/>
    <property type="project" value="InterPro"/>
</dbReference>
<evidence type="ECO:0000256" key="2">
    <source>
        <dbReference type="ARBA" id="ARBA00022448"/>
    </source>
</evidence>
<dbReference type="InterPro" id="IPR003439">
    <property type="entry name" value="ABC_transporter-like_ATP-bd"/>
</dbReference>
<dbReference type="RefSeq" id="WP_159763985.1">
    <property type="nucleotide sequence ID" value="NZ_WUUT01000003.1"/>
</dbReference>
<dbReference type="SMART" id="SM00382">
    <property type="entry name" value="AAA"/>
    <property type="match status" value="1"/>
</dbReference>
<keyword evidence="3" id="KW-0547">Nucleotide-binding</keyword>
<keyword evidence="8" id="KW-1185">Reference proteome</keyword>
<gene>
    <name evidence="7" type="ORF">GRX03_09610</name>
</gene>
<dbReference type="InterPro" id="IPR003593">
    <property type="entry name" value="AAA+_ATPase"/>
</dbReference>
<evidence type="ECO:0000313" key="8">
    <source>
        <dbReference type="Proteomes" id="UP000466535"/>
    </source>
</evidence>
<evidence type="ECO:0000256" key="4">
    <source>
        <dbReference type="ARBA" id="ARBA00022840"/>
    </source>
</evidence>
<dbReference type="EMBL" id="WUUT01000003">
    <property type="protein sequence ID" value="MXR51860.1"/>
    <property type="molecule type" value="Genomic_DNA"/>
</dbReference>
<dbReference type="SUPFAM" id="SSF52540">
    <property type="entry name" value="P-loop containing nucleoside triphosphate hydrolases"/>
    <property type="match status" value="1"/>
</dbReference>
<evidence type="ECO:0000256" key="5">
    <source>
        <dbReference type="SAM" id="MobiDB-lite"/>
    </source>
</evidence>
<evidence type="ECO:0000259" key="6">
    <source>
        <dbReference type="SMART" id="SM00382"/>
    </source>
</evidence>
<dbReference type="PANTHER" id="PTHR42711:SF5">
    <property type="entry name" value="ABC TRANSPORTER ATP-BINDING PROTEIN NATA"/>
    <property type="match status" value="1"/>
</dbReference>
<comment type="similarity">
    <text evidence="1">Belongs to the ABC transporter superfamily.</text>
</comment>
<proteinExistence type="inferred from homology"/>
<dbReference type="InterPro" id="IPR027417">
    <property type="entry name" value="P-loop_NTPase"/>
</dbReference>
<dbReference type="CDD" id="cd03230">
    <property type="entry name" value="ABC_DR_subfamily_A"/>
    <property type="match status" value="1"/>
</dbReference>
<reference evidence="7 8" key="1">
    <citation type="submission" date="2019-12" db="EMBL/GenBank/DDBJ databases">
        <title>Isolation and characterization of three novel carbon monoxide-oxidizing members of Halobacteria from salione crusts and soils.</title>
        <authorList>
            <person name="Myers M.R."/>
            <person name="King G.M."/>
        </authorList>
    </citation>
    <scope>NUCLEOTIDE SEQUENCE [LARGE SCALE GENOMIC DNA]</scope>
    <source>
        <strain evidence="7 8">WSH3</strain>
    </source>
</reference>
<dbReference type="AlphaFoldDB" id="A0A6B0TAF4"/>
<keyword evidence="2" id="KW-0813">Transport</keyword>
<evidence type="ECO:0000256" key="1">
    <source>
        <dbReference type="ARBA" id="ARBA00005417"/>
    </source>
</evidence>
<dbReference type="GO" id="GO:0005524">
    <property type="term" value="F:ATP binding"/>
    <property type="evidence" value="ECO:0007669"/>
    <property type="project" value="UniProtKB-KW"/>
</dbReference>
<evidence type="ECO:0000313" key="7">
    <source>
        <dbReference type="EMBL" id="MXR51860.1"/>
    </source>
</evidence>